<dbReference type="Proteomes" id="UP000068243">
    <property type="component" value="Unassembled WGS sequence"/>
</dbReference>
<protein>
    <submittedName>
        <fullName evidence="1">Similar to An19g00360</fullName>
    </submittedName>
</protein>
<gene>
    <name evidence="1" type="ORF">ABL_06619</name>
</gene>
<proteinExistence type="predicted"/>
<reference evidence="2" key="1">
    <citation type="journal article" date="2016" name="Genome Announc.">
        <title>Draft genome sequence of Aspergillus niger strain An76.</title>
        <authorList>
            <person name="Gong W."/>
            <person name="Cheng Z."/>
            <person name="Zhang H."/>
            <person name="Liu L."/>
            <person name="Gao P."/>
            <person name="Wang L."/>
        </authorList>
    </citation>
    <scope>NUCLEOTIDE SEQUENCE [LARGE SCALE GENOMIC DNA]</scope>
    <source>
        <strain evidence="2">An76</strain>
    </source>
</reference>
<organism evidence="1 2">
    <name type="scientific">Aspergillus niger</name>
    <dbReference type="NCBI Taxonomy" id="5061"/>
    <lineage>
        <taxon>Eukaryota</taxon>
        <taxon>Fungi</taxon>
        <taxon>Dikarya</taxon>
        <taxon>Ascomycota</taxon>
        <taxon>Pezizomycotina</taxon>
        <taxon>Eurotiomycetes</taxon>
        <taxon>Eurotiomycetidae</taxon>
        <taxon>Eurotiales</taxon>
        <taxon>Aspergillaceae</taxon>
        <taxon>Aspergillus</taxon>
        <taxon>Aspergillus subgen. Circumdati</taxon>
    </lineage>
</organism>
<dbReference type="VEuPathDB" id="FungiDB:An19g00360"/>
<dbReference type="VEuPathDB" id="FungiDB:M747DRAFT_253550"/>
<evidence type="ECO:0000313" key="1">
    <source>
        <dbReference type="EMBL" id="GAQ43958.1"/>
    </source>
</evidence>
<dbReference type="VEuPathDB" id="FungiDB:ASPNIDRAFT2_1123141"/>
<dbReference type="VEuPathDB" id="FungiDB:ATCC64974_62680"/>
<name>A0A117E1F5_ASPNG</name>
<accession>A0A117E1F5</accession>
<comment type="caution">
    <text evidence="1">The sequence shown here is derived from an EMBL/GenBank/DDBJ whole genome shotgun (WGS) entry which is preliminary data.</text>
</comment>
<dbReference type="EMBL" id="BCMY01000011">
    <property type="protein sequence ID" value="GAQ43958.1"/>
    <property type="molecule type" value="Genomic_DNA"/>
</dbReference>
<evidence type="ECO:0000313" key="2">
    <source>
        <dbReference type="Proteomes" id="UP000068243"/>
    </source>
</evidence>
<dbReference type="OMA" id="FRSQARI"/>
<sequence length="316" mass="37182">MGVKRSFETLIEDFREDARLRVAQTNAVSRHLRRIFTATKAFKHPVLADHDWRHWGSSCLNSTFKEHVQMSNSHFTTHYRKQNYRRLTGTMCIFQNGMKDAPKSHSGPNPGSIGSKYKPFRFVTMEIVFLLTLLVRLVGRCYRANPRIASGEHTPDVPYSWQTIGEMKADSLDIPHCIFQMYNYADPEEPLHRSEVLPIVGFMRWRLNRFDYIKHRTFPVLVVSIFRSQARILQAHHDGEYLHISKSKFVDFTENCRENYELFVRWIYSIPCGDTQAPLAIKGEELPQRSYEQIEKGFRHLARQAEAYHKRKKMEE</sequence>
<dbReference type="OrthoDB" id="4206905at2759"/>
<dbReference type="AlphaFoldDB" id="A0A117E1F5"/>